<dbReference type="PANTHER" id="PTHR31623">
    <property type="entry name" value="F21J9.9"/>
    <property type="match status" value="1"/>
</dbReference>
<dbReference type="Proteomes" id="UP001293254">
    <property type="component" value="Unassembled WGS sequence"/>
</dbReference>
<keyword evidence="4" id="KW-0479">Metal-binding</keyword>
<dbReference type="Pfam" id="PF02458">
    <property type="entry name" value="Transferase"/>
    <property type="match status" value="1"/>
</dbReference>
<keyword evidence="4" id="KW-0862">Zinc</keyword>
<keyword evidence="4" id="KW-0863">Zinc-finger</keyword>
<dbReference type="PROSITE" id="PS50158">
    <property type="entry name" value="ZF_CCHC"/>
    <property type="match status" value="1"/>
</dbReference>
<dbReference type="Gene3D" id="3.30.559.10">
    <property type="entry name" value="Chloramphenicol acetyltransferase-like domain"/>
    <property type="match status" value="2"/>
</dbReference>
<comment type="similarity">
    <text evidence="1">Belongs to the plant acyltransferase family.</text>
</comment>
<protein>
    <submittedName>
        <fullName evidence="7">Vinorine synthase</fullName>
    </submittedName>
</protein>
<dbReference type="AlphaFoldDB" id="A0AAE1Y6X8"/>
<keyword evidence="8" id="KW-1185">Reference proteome</keyword>
<evidence type="ECO:0000256" key="3">
    <source>
        <dbReference type="ARBA" id="ARBA00023315"/>
    </source>
</evidence>
<feature type="compositionally biased region" description="Polar residues" evidence="5">
    <location>
        <begin position="722"/>
        <end position="740"/>
    </location>
</feature>
<evidence type="ECO:0000256" key="2">
    <source>
        <dbReference type="ARBA" id="ARBA00022679"/>
    </source>
</evidence>
<evidence type="ECO:0000256" key="4">
    <source>
        <dbReference type="PROSITE-ProRule" id="PRU00047"/>
    </source>
</evidence>
<evidence type="ECO:0000256" key="5">
    <source>
        <dbReference type="SAM" id="MobiDB-lite"/>
    </source>
</evidence>
<dbReference type="GO" id="GO:0003676">
    <property type="term" value="F:nucleic acid binding"/>
    <property type="evidence" value="ECO:0007669"/>
    <property type="project" value="InterPro"/>
</dbReference>
<gene>
    <name evidence="7" type="ORF">Salat_1675900</name>
</gene>
<proteinExistence type="inferred from homology"/>
<feature type="region of interest" description="Disordered" evidence="5">
    <location>
        <begin position="697"/>
        <end position="740"/>
    </location>
</feature>
<comment type="caution">
    <text evidence="7">The sequence shown here is derived from an EMBL/GenBank/DDBJ whole genome shotgun (WGS) entry which is preliminary data.</text>
</comment>
<feature type="compositionally biased region" description="Low complexity" evidence="5">
    <location>
        <begin position="710"/>
        <end position="721"/>
    </location>
</feature>
<dbReference type="InterPro" id="IPR025836">
    <property type="entry name" value="Zn_knuckle_CX2CX4HX4C"/>
</dbReference>
<dbReference type="InterPro" id="IPR001878">
    <property type="entry name" value="Znf_CCHC"/>
</dbReference>
<accession>A0AAE1Y6X8</accession>
<keyword evidence="2" id="KW-0808">Transferase</keyword>
<evidence type="ECO:0000256" key="1">
    <source>
        <dbReference type="ARBA" id="ARBA00009861"/>
    </source>
</evidence>
<evidence type="ECO:0000313" key="7">
    <source>
        <dbReference type="EMBL" id="KAK4424823.1"/>
    </source>
</evidence>
<organism evidence="7 8">
    <name type="scientific">Sesamum alatum</name>
    <dbReference type="NCBI Taxonomy" id="300844"/>
    <lineage>
        <taxon>Eukaryota</taxon>
        <taxon>Viridiplantae</taxon>
        <taxon>Streptophyta</taxon>
        <taxon>Embryophyta</taxon>
        <taxon>Tracheophyta</taxon>
        <taxon>Spermatophyta</taxon>
        <taxon>Magnoliopsida</taxon>
        <taxon>eudicotyledons</taxon>
        <taxon>Gunneridae</taxon>
        <taxon>Pentapetalae</taxon>
        <taxon>asterids</taxon>
        <taxon>lamiids</taxon>
        <taxon>Lamiales</taxon>
        <taxon>Pedaliaceae</taxon>
        <taxon>Sesamum</taxon>
    </lineage>
</organism>
<dbReference type="GO" id="GO:0008270">
    <property type="term" value="F:zinc ion binding"/>
    <property type="evidence" value="ECO:0007669"/>
    <property type="project" value="UniProtKB-KW"/>
</dbReference>
<reference evidence="7" key="2">
    <citation type="journal article" date="2024" name="Plant">
        <title>Genomic evolution and insights into agronomic trait innovations of Sesamum species.</title>
        <authorList>
            <person name="Miao H."/>
            <person name="Wang L."/>
            <person name="Qu L."/>
            <person name="Liu H."/>
            <person name="Sun Y."/>
            <person name="Le M."/>
            <person name="Wang Q."/>
            <person name="Wei S."/>
            <person name="Zheng Y."/>
            <person name="Lin W."/>
            <person name="Duan Y."/>
            <person name="Cao H."/>
            <person name="Xiong S."/>
            <person name="Wang X."/>
            <person name="Wei L."/>
            <person name="Li C."/>
            <person name="Ma Q."/>
            <person name="Ju M."/>
            <person name="Zhao R."/>
            <person name="Li G."/>
            <person name="Mu C."/>
            <person name="Tian Q."/>
            <person name="Mei H."/>
            <person name="Zhang T."/>
            <person name="Gao T."/>
            <person name="Zhang H."/>
        </authorList>
    </citation>
    <scope>NUCLEOTIDE SEQUENCE</scope>
    <source>
        <strain evidence="7">3651</strain>
    </source>
</reference>
<evidence type="ECO:0000313" key="8">
    <source>
        <dbReference type="Proteomes" id="UP001293254"/>
    </source>
</evidence>
<reference evidence="7" key="1">
    <citation type="submission" date="2020-06" db="EMBL/GenBank/DDBJ databases">
        <authorList>
            <person name="Li T."/>
            <person name="Hu X."/>
            <person name="Zhang T."/>
            <person name="Song X."/>
            <person name="Zhang H."/>
            <person name="Dai N."/>
            <person name="Sheng W."/>
            <person name="Hou X."/>
            <person name="Wei L."/>
        </authorList>
    </citation>
    <scope>NUCLEOTIDE SEQUENCE</scope>
    <source>
        <strain evidence="7">3651</strain>
        <tissue evidence="7">Leaf</tissue>
    </source>
</reference>
<sequence>MIWFERRVGQKEEKPLTFGDSPEDVSLDWSPFYVRVHGIPYSLRSTETARMIGTNLGEWEDVTCIEDFISWPDSLRIRINLNVMIPLKRALRLRLNGGGSSIVRFTYERLPNFCYFCGKLGHIQRFCELTFADDFVDPGAYSPYGPWLRESLFGGRSIGVSSACQPTVVRPFRGSAAPARSLSEPDGEMEACVQAFDKTESAPRVHPSPVRLQAPLSVPPDLQSSVVASGAPRSSVVPVIGAIPFFRYLSLLMMKACVQEISRDIVKPSCETPHHLRTLRLSYLDQVVPSFYVSLLFFYQVDELRGLTTSNHVQIAQKLKQSLSNTLTSFYPLAGSTKGNTLVVCDDSGVEFIEARVNTQLMDAIRELDMENLTQYLPVDPTTGEERTLVVVQVTFFGCGGIAIGMCMPHQVADVASIMAFINSWAATCRGEDEHPSVSFNLASHFPPRDFPEFDFWQSSTATNEKFVTKRFVFDEKKLAVLKEAVGSVKDPTRVEVVSAFIWQQFRKMEPGKTFAAGHAVNLRPRTSPPQLLGNVFGNCFMLKFAFSNSPKHEDVEEFHDLVSELRSTIRTVNDEYIQKSQGTGESSYLNDLFITSPLILKGDLELCGFSSWCGFPLYEVDYGWGTPIWFCTTAIATKNSIVLVDSKDGHGIEAWVNMKRDNVEMLETQAQIAPIREVGGVQPQTSAAYRLHKALKPHRPTASTQDPRTQPTATQASQSTKDFSARNTTKNLALSKFSS</sequence>
<dbReference type="EMBL" id="JACGWO010000006">
    <property type="protein sequence ID" value="KAK4424823.1"/>
    <property type="molecule type" value="Genomic_DNA"/>
</dbReference>
<keyword evidence="3" id="KW-0012">Acyltransferase</keyword>
<dbReference type="InterPro" id="IPR023213">
    <property type="entry name" value="CAT-like_dom_sf"/>
</dbReference>
<dbReference type="GO" id="GO:0016746">
    <property type="term" value="F:acyltransferase activity"/>
    <property type="evidence" value="ECO:0007669"/>
    <property type="project" value="UniProtKB-KW"/>
</dbReference>
<dbReference type="PANTHER" id="PTHR31623:SF17">
    <property type="entry name" value="F21J9.9"/>
    <property type="match status" value="1"/>
</dbReference>
<feature type="domain" description="CCHC-type" evidence="6">
    <location>
        <begin position="114"/>
        <end position="127"/>
    </location>
</feature>
<dbReference type="Pfam" id="PF14392">
    <property type="entry name" value="zf-CCHC_4"/>
    <property type="match status" value="1"/>
</dbReference>
<evidence type="ECO:0000259" key="6">
    <source>
        <dbReference type="PROSITE" id="PS50158"/>
    </source>
</evidence>
<name>A0AAE1Y6X8_9LAMI</name>